<sequence length="137" mass="15500">MSESVNQQPVPLHEHGQRRPMKKRLWWIAISPSVWAIHFLACYITSAVWCEKIGEGNLRPLQISVGIYTAIALPVIIWVGYASYRNFRRGDPPVPYDFDDPTDRTHFFGFTAFLLSALSVVATLFTVLVFVLVGSCD</sequence>
<evidence type="ECO:0000313" key="3">
    <source>
        <dbReference type="Proteomes" id="UP000011996"/>
    </source>
</evidence>
<feature type="transmembrane region" description="Helical" evidence="1">
    <location>
        <begin position="25"/>
        <end position="49"/>
    </location>
</feature>
<dbReference type="RefSeq" id="WP_008663534.1">
    <property type="nucleotide sequence ID" value="NZ_ANOF01000015.1"/>
</dbReference>
<dbReference type="EMBL" id="ANOF01000015">
    <property type="protein sequence ID" value="EMI28874.1"/>
    <property type="molecule type" value="Genomic_DNA"/>
</dbReference>
<organism evidence="2 3">
    <name type="scientific">Rhodopirellula europaea SH398</name>
    <dbReference type="NCBI Taxonomy" id="1263868"/>
    <lineage>
        <taxon>Bacteria</taxon>
        <taxon>Pseudomonadati</taxon>
        <taxon>Planctomycetota</taxon>
        <taxon>Planctomycetia</taxon>
        <taxon>Pirellulales</taxon>
        <taxon>Pirellulaceae</taxon>
        <taxon>Rhodopirellula</taxon>
    </lineage>
</organism>
<evidence type="ECO:0000313" key="2">
    <source>
        <dbReference type="EMBL" id="EMI28874.1"/>
    </source>
</evidence>
<proteinExistence type="predicted"/>
<dbReference type="Proteomes" id="UP000011996">
    <property type="component" value="Unassembled WGS sequence"/>
</dbReference>
<accession>M5SRI4</accession>
<dbReference type="STRING" id="1263868.RESH_00538"/>
<feature type="transmembrane region" description="Helical" evidence="1">
    <location>
        <begin position="61"/>
        <end position="84"/>
    </location>
</feature>
<keyword evidence="1" id="KW-1133">Transmembrane helix</keyword>
<protein>
    <submittedName>
        <fullName evidence="2">Transmembrane prediction</fullName>
    </submittedName>
</protein>
<reference evidence="2 3" key="1">
    <citation type="journal article" date="2013" name="Mar. Genomics">
        <title>Expression of sulfatases in Rhodopirellula baltica and the diversity of sulfatases in the genus Rhodopirellula.</title>
        <authorList>
            <person name="Wegner C.E."/>
            <person name="Richter-Heitmann T."/>
            <person name="Klindworth A."/>
            <person name="Klockow C."/>
            <person name="Richter M."/>
            <person name="Achstetter T."/>
            <person name="Glockner F.O."/>
            <person name="Harder J."/>
        </authorList>
    </citation>
    <scope>NUCLEOTIDE SEQUENCE [LARGE SCALE GENOMIC DNA]</scope>
    <source>
        <strain evidence="2 3">SH398</strain>
    </source>
</reference>
<feature type="transmembrane region" description="Helical" evidence="1">
    <location>
        <begin position="105"/>
        <end position="133"/>
    </location>
</feature>
<comment type="caution">
    <text evidence="2">The sequence shown here is derived from an EMBL/GenBank/DDBJ whole genome shotgun (WGS) entry which is preliminary data.</text>
</comment>
<dbReference type="PATRIC" id="fig|1263868.3.peg.591"/>
<keyword evidence="1" id="KW-0472">Membrane</keyword>
<dbReference type="AlphaFoldDB" id="M5SRI4"/>
<evidence type="ECO:0000256" key="1">
    <source>
        <dbReference type="SAM" id="Phobius"/>
    </source>
</evidence>
<gene>
    <name evidence="2" type="ORF">RESH_00538</name>
</gene>
<name>M5SRI4_9BACT</name>
<keyword evidence="1 2" id="KW-0812">Transmembrane</keyword>